<feature type="compositionally biased region" description="Polar residues" evidence="1">
    <location>
        <begin position="326"/>
        <end position="344"/>
    </location>
</feature>
<accession>A0A384JQS3</accession>
<protein>
    <submittedName>
        <fullName evidence="2">Uncharacterized protein</fullName>
    </submittedName>
</protein>
<keyword evidence="3" id="KW-1185">Reference proteome</keyword>
<dbReference type="OMA" id="CKADREY"/>
<feature type="compositionally biased region" description="Low complexity" evidence="1">
    <location>
        <begin position="370"/>
        <end position="381"/>
    </location>
</feature>
<organism evidence="2 3">
    <name type="scientific">Botryotinia fuckeliana (strain B05.10)</name>
    <name type="common">Noble rot fungus</name>
    <name type="synonym">Botrytis cinerea</name>
    <dbReference type="NCBI Taxonomy" id="332648"/>
    <lineage>
        <taxon>Eukaryota</taxon>
        <taxon>Fungi</taxon>
        <taxon>Dikarya</taxon>
        <taxon>Ascomycota</taxon>
        <taxon>Pezizomycotina</taxon>
        <taxon>Leotiomycetes</taxon>
        <taxon>Helotiales</taxon>
        <taxon>Sclerotiniaceae</taxon>
        <taxon>Botrytis</taxon>
    </lineage>
</organism>
<feature type="compositionally biased region" description="Low complexity" evidence="1">
    <location>
        <begin position="121"/>
        <end position="144"/>
    </location>
</feature>
<feature type="region of interest" description="Disordered" evidence="1">
    <location>
        <begin position="1"/>
        <end position="29"/>
    </location>
</feature>
<dbReference type="VEuPathDB" id="FungiDB:Bcin08g05460"/>
<dbReference type="Proteomes" id="UP000001798">
    <property type="component" value="Chromosome 8"/>
</dbReference>
<feature type="compositionally biased region" description="Basic and acidic residues" evidence="1">
    <location>
        <begin position="312"/>
        <end position="325"/>
    </location>
</feature>
<reference evidence="2 3" key="1">
    <citation type="journal article" date="2011" name="PLoS Genet.">
        <title>Genomic analysis of the necrotrophic fungal pathogens Sclerotinia sclerotiorum and Botrytis cinerea.</title>
        <authorList>
            <person name="Amselem J."/>
            <person name="Cuomo C.A."/>
            <person name="van Kan J.A."/>
            <person name="Viaud M."/>
            <person name="Benito E.P."/>
            <person name="Couloux A."/>
            <person name="Coutinho P.M."/>
            <person name="de Vries R.P."/>
            <person name="Dyer P.S."/>
            <person name="Fillinger S."/>
            <person name="Fournier E."/>
            <person name="Gout L."/>
            <person name="Hahn M."/>
            <person name="Kohn L."/>
            <person name="Lapalu N."/>
            <person name="Plummer K.M."/>
            <person name="Pradier J.M."/>
            <person name="Quevillon E."/>
            <person name="Sharon A."/>
            <person name="Simon A."/>
            <person name="ten Have A."/>
            <person name="Tudzynski B."/>
            <person name="Tudzynski P."/>
            <person name="Wincker P."/>
            <person name="Andrew M."/>
            <person name="Anthouard V."/>
            <person name="Beever R.E."/>
            <person name="Beffa R."/>
            <person name="Benoit I."/>
            <person name="Bouzid O."/>
            <person name="Brault B."/>
            <person name="Chen Z."/>
            <person name="Choquer M."/>
            <person name="Collemare J."/>
            <person name="Cotton P."/>
            <person name="Danchin E.G."/>
            <person name="Da Silva C."/>
            <person name="Gautier A."/>
            <person name="Giraud C."/>
            <person name="Giraud T."/>
            <person name="Gonzalez C."/>
            <person name="Grossetete S."/>
            <person name="Guldener U."/>
            <person name="Henrissat B."/>
            <person name="Howlett B.J."/>
            <person name="Kodira C."/>
            <person name="Kretschmer M."/>
            <person name="Lappartient A."/>
            <person name="Leroch M."/>
            <person name="Levis C."/>
            <person name="Mauceli E."/>
            <person name="Neuveglise C."/>
            <person name="Oeser B."/>
            <person name="Pearson M."/>
            <person name="Poulain J."/>
            <person name="Poussereau N."/>
            <person name="Quesneville H."/>
            <person name="Rascle C."/>
            <person name="Schumacher J."/>
            <person name="Segurens B."/>
            <person name="Sexton A."/>
            <person name="Silva E."/>
            <person name="Sirven C."/>
            <person name="Soanes D.M."/>
            <person name="Talbot N.J."/>
            <person name="Templeton M."/>
            <person name="Yandava C."/>
            <person name="Yarden O."/>
            <person name="Zeng Q."/>
            <person name="Rollins J.A."/>
            <person name="Lebrun M.H."/>
            <person name="Dickman M."/>
        </authorList>
    </citation>
    <scope>NUCLEOTIDE SEQUENCE [LARGE SCALE GENOMIC DNA]</scope>
    <source>
        <strain evidence="2 3">B05.10</strain>
    </source>
</reference>
<reference evidence="2 3" key="2">
    <citation type="journal article" date="2012" name="Eukaryot. Cell">
        <title>Genome update of Botrytis cinerea strains B05.10 and T4.</title>
        <authorList>
            <person name="Staats M."/>
            <person name="van Kan J.A."/>
        </authorList>
    </citation>
    <scope>NUCLEOTIDE SEQUENCE [LARGE SCALE GENOMIC DNA]</scope>
    <source>
        <strain evidence="2 3">B05.10</strain>
    </source>
</reference>
<name>A0A384JQS3_BOTFB</name>
<feature type="compositionally biased region" description="Basic and acidic residues" evidence="1">
    <location>
        <begin position="179"/>
        <end position="220"/>
    </location>
</feature>
<dbReference type="AlphaFoldDB" id="A0A384JQS3"/>
<gene>
    <name evidence="2" type="ORF">BCIN_08g05460</name>
</gene>
<evidence type="ECO:0000313" key="3">
    <source>
        <dbReference type="Proteomes" id="UP000001798"/>
    </source>
</evidence>
<feature type="compositionally biased region" description="Basic and acidic residues" evidence="1">
    <location>
        <begin position="20"/>
        <end position="29"/>
    </location>
</feature>
<proteinExistence type="predicted"/>
<sequence length="448" mass="50318">MPSRKTYKKDKTTGALTPHKHGEYDGDGDRITTYRKNSKGDLVVDIDGRLDVNEKEVKKYKKCKAENYYRRDVRGTYTADQVDKFRQELREVPKTSALTAELEQQRGETQRVEGRNERADAAQARQSGGRGASSRTSTRGDSGRQPIPASGDRPRRVSPQGRALTRRQIEEQVLEEVEATARYHEPGLFPEREPVGSHDPLDKPPSYKDHKKDYKDERFANETAGPVNRNAPPYKENPLSFAGPTGLTPKLGKRLPKDTNPPISWDGRHDPNAPNSYSSGEFKGRRGNHLTSSDEENPRRYTSGSDNVFRMSDLEKDLPSEEETKPTSLSKPRASSRNRSSTKAPESKPPKKTSAEETSARKLRTNRPLSSDSSFGDSENSPPNFLSQARRRGTGDQGSRRRETSTDRNGKEKEKEKEKEKKSSKDPAKSSSSKKRHGSSDPDSLYRS</sequence>
<dbReference type="OrthoDB" id="3545540at2759"/>
<feature type="compositionally biased region" description="Basic and acidic residues" evidence="1">
    <location>
        <begin position="398"/>
        <end position="428"/>
    </location>
</feature>
<dbReference type="KEGG" id="bfu:BCIN_08g05460"/>
<feature type="region of interest" description="Disordered" evidence="1">
    <location>
        <begin position="91"/>
        <end position="448"/>
    </location>
</feature>
<dbReference type="RefSeq" id="XP_001553027.1">
    <property type="nucleotide sequence ID" value="XM_001552977.2"/>
</dbReference>
<feature type="compositionally biased region" description="Basic and acidic residues" evidence="1">
    <location>
        <begin position="438"/>
        <end position="448"/>
    </location>
</feature>
<dbReference type="GeneID" id="5433562"/>
<evidence type="ECO:0000256" key="1">
    <source>
        <dbReference type="SAM" id="MobiDB-lite"/>
    </source>
</evidence>
<reference evidence="2 3" key="3">
    <citation type="journal article" date="2017" name="Mol. Plant Pathol.">
        <title>A gapless genome sequence of the fungus Botrytis cinerea.</title>
        <authorList>
            <person name="Van Kan J.A."/>
            <person name="Stassen J.H."/>
            <person name="Mosbach A."/>
            <person name="Van Der Lee T.A."/>
            <person name="Faino L."/>
            <person name="Farmer A.D."/>
            <person name="Papasotiriou D.G."/>
            <person name="Zhou S."/>
            <person name="Seidl M.F."/>
            <person name="Cottam E."/>
            <person name="Edel D."/>
            <person name="Hahn M."/>
            <person name="Schwartz D.C."/>
            <person name="Dietrich R.A."/>
            <person name="Widdison S."/>
            <person name="Scalliet G."/>
        </authorList>
    </citation>
    <scope>NUCLEOTIDE SEQUENCE [LARGE SCALE GENOMIC DNA]</scope>
    <source>
        <strain evidence="2 3">B05.10</strain>
    </source>
</reference>
<evidence type="ECO:0000313" key="2">
    <source>
        <dbReference type="EMBL" id="ATZ52929.1"/>
    </source>
</evidence>
<feature type="compositionally biased region" description="Basic and acidic residues" evidence="1">
    <location>
        <begin position="103"/>
        <end position="120"/>
    </location>
</feature>
<feature type="compositionally biased region" description="Basic and acidic residues" evidence="1">
    <location>
        <begin position="345"/>
        <end position="360"/>
    </location>
</feature>
<dbReference type="EMBL" id="CP009812">
    <property type="protein sequence ID" value="ATZ52929.1"/>
    <property type="molecule type" value="Genomic_DNA"/>
</dbReference>